<dbReference type="AlphaFoldDB" id="A0A094J2X2"/>
<dbReference type="EMBL" id="JPZO01000051">
    <property type="protein sequence ID" value="KFZ32384.1"/>
    <property type="molecule type" value="Genomic_DNA"/>
</dbReference>
<gene>
    <name evidence="1" type="ORF">JS44_09505</name>
</gene>
<protein>
    <submittedName>
        <fullName evidence="1">Uncharacterized protein</fullName>
    </submittedName>
</protein>
<accession>A0A094J2X2</accession>
<dbReference type="Gene3D" id="2.60.120.260">
    <property type="entry name" value="Galactose-binding domain-like"/>
    <property type="match status" value="1"/>
</dbReference>
<name>A0A094J2X2_9BACL</name>
<comment type="caution">
    <text evidence="1">The sequence shown here is derived from an EMBL/GenBank/DDBJ whole genome shotgun (WGS) entry which is preliminary data.</text>
</comment>
<sequence length="91" mass="10262">MYFVDGTTQTYTADFPIGTQDWNRAAISIHPFKPIDKVDVSAMFRGNYTGTVCFDAIRLMEGNVVTKTSMMPMATMGRKKQMKPGMSRKEL</sequence>
<reference evidence="1" key="1">
    <citation type="submission" date="2014-08" db="EMBL/GenBank/DDBJ databases">
        <title>Fullgenome sequencing of Anoxybacillus sp.25 isolate from Garga hot-spring Russia.</title>
        <authorList>
            <person name="Rozanov A.S."/>
            <person name="Kotenko A.V."/>
            <person name="Malup T.K."/>
            <person name="Peltek S.E."/>
        </authorList>
    </citation>
    <scope>NUCLEOTIDE SEQUENCE [LARGE SCALE GENOMIC DNA]</scope>
    <source>
        <strain evidence="1">25</strain>
    </source>
</reference>
<proteinExistence type="predicted"/>
<evidence type="ECO:0000313" key="1">
    <source>
        <dbReference type="EMBL" id="KFZ32384.1"/>
    </source>
</evidence>
<organism evidence="1">
    <name type="scientific">Anoxybacillus flavithermus</name>
    <dbReference type="NCBI Taxonomy" id="33934"/>
    <lineage>
        <taxon>Bacteria</taxon>
        <taxon>Bacillati</taxon>
        <taxon>Bacillota</taxon>
        <taxon>Bacilli</taxon>
        <taxon>Bacillales</taxon>
        <taxon>Anoxybacillaceae</taxon>
        <taxon>Anoxybacillus</taxon>
    </lineage>
</organism>